<feature type="binding site" evidence="12">
    <location>
        <begin position="200"/>
        <end position="205"/>
    </location>
    <ligand>
        <name>ATP</name>
        <dbReference type="ChEBI" id="CHEBI:30616"/>
    </ligand>
</feature>
<dbReference type="InterPro" id="IPR002173">
    <property type="entry name" value="Carboh/pur_kinase_PfkB_CS"/>
</dbReference>
<feature type="active site" description="Proton acceptor" evidence="12">
    <location>
        <position position="233"/>
    </location>
</feature>
<keyword evidence="10 12" id="KW-0630">Potassium</keyword>
<dbReference type="GO" id="GO:0005829">
    <property type="term" value="C:cytosol"/>
    <property type="evidence" value="ECO:0007669"/>
    <property type="project" value="TreeGrafter"/>
</dbReference>
<dbReference type="GO" id="GO:0046872">
    <property type="term" value="F:metal ion binding"/>
    <property type="evidence" value="ECO:0007669"/>
    <property type="project" value="UniProtKB-KW"/>
</dbReference>
<evidence type="ECO:0000256" key="11">
    <source>
        <dbReference type="ARBA" id="ARBA00023277"/>
    </source>
</evidence>
<evidence type="ECO:0000256" key="12">
    <source>
        <dbReference type="HAMAP-Rule" id="MF_01987"/>
    </source>
</evidence>
<feature type="domain" description="Carbohydrate kinase PfkB" evidence="13">
    <location>
        <begin position="9"/>
        <end position="272"/>
    </location>
</feature>
<keyword evidence="5 12" id="KW-0479">Metal-binding</keyword>
<dbReference type="GO" id="GO:0005524">
    <property type="term" value="F:ATP binding"/>
    <property type="evidence" value="ECO:0007669"/>
    <property type="project" value="UniProtKB-UniRule"/>
</dbReference>
<evidence type="ECO:0000256" key="5">
    <source>
        <dbReference type="ARBA" id="ARBA00022723"/>
    </source>
</evidence>
<dbReference type="Pfam" id="PF00294">
    <property type="entry name" value="PfkB"/>
    <property type="match status" value="1"/>
</dbReference>
<comment type="similarity">
    <text evidence="12">Belongs to the carbohydrate kinase PfkB family. Ribokinase subfamily.</text>
</comment>
<keyword evidence="11 12" id="KW-0119">Carbohydrate metabolism</keyword>
<evidence type="ECO:0000313" key="15">
    <source>
        <dbReference type="Proteomes" id="UP000590225"/>
    </source>
</evidence>
<feature type="binding site" evidence="12">
    <location>
        <position position="227"/>
    </location>
    <ligand>
        <name>K(+)</name>
        <dbReference type="ChEBI" id="CHEBI:29103"/>
    </ligand>
</feature>
<feature type="binding site" evidence="12">
    <location>
        <begin position="17"/>
        <end position="19"/>
    </location>
    <ligand>
        <name>substrate</name>
    </ligand>
</feature>
<dbReference type="AlphaFoldDB" id="A0AAW3T2H7"/>
<dbReference type="EMBL" id="JACGXP010000001">
    <property type="protein sequence ID" value="MBA8989576.1"/>
    <property type="molecule type" value="Genomic_DNA"/>
</dbReference>
<comment type="caution">
    <text evidence="12">Lacks conserved residue(s) required for the propagation of feature annotation.</text>
</comment>
<dbReference type="SUPFAM" id="SSF53613">
    <property type="entry name" value="Ribokinase-like"/>
    <property type="match status" value="1"/>
</dbReference>
<feature type="binding site" evidence="12">
    <location>
        <position position="233"/>
    </location>
    <ligand>
        <name>substrate</name>
    </ligand>
</feature>
<evidence type="ECO:0000256" key="8">
    <source>
        <dbReference type="ARBA" id="ARBA00022840"/>
    </source>
</evidence>
<keyword evidence="8 12" id="KW-0067">ATP-binding</keyword>
<comment type="function">
    <text evidence="12">Catalyzes the phosphorylation of ribose at O-5 in a reaction requiring ATP and magnesium. The resulting D-ribose-5-phosphate can then be used either for sythesis of nucleotides, histidine, and tryptophan, or as a component of the pentose phosphate pathway.</text>
</comment>
<comment type="activity regulation">
    <text evidence="12">Activated by a monovalent cation that binds near, but not in, the active site. The most likely occupant of the site in vivo is potassium. Ion binding induces a conformational change that may alter substrate affinity.</text>
</comment>
<dbReference type="EC" id="2.7.1.15" evidence="2 12"/>
<feature type="binding site" evidence="12">
    <location>
        <position position="140"/>
    </location>
    <ligand>
        <name>substrate</name>
    </ligand>
</feature>
<dbReference type="RefSeq" id="WP_182515240.1">
    <property type="nucleotide sequence ID" value="NZ_JACGXP010000001.1"/>
</dbReference>
<feature type="binding site" evidence="12">
    <location>
        <begin position="232"/>
        <end position="233"/>
    </location>
    <ligand>
        <name>ATP</name>
        <dbReference type="ChEBI" id="CHEBI:30616"/>
    </ligand>
</feature>
<comment type="catalytic activity">
    <reaction evidence="12">
        <text>D-ribose + ATP = D-ribose 5-phosphate + ADP + H(+)</text>
        <dbReference type="Rhea" id="RHEA:13697"/>
        <dbReference type="ChEBI" id="CHEBI:15378"/>
        <dbReference type="ChEBI" id="CHEBI:30616"/>
        <dbReference type="ChEBI" id="CHEBI:47013"/>
        <dbReference type="ChEBI" id="CHEBI:78346"/>
        <dbReference type="ChEBI" id="CHEBI:456216"/>
        <dbReference type="EC" id="2.7.1.15"/>
    </reaction>
</comment>
<feature type="binding site" evidence="12">
    <location>
        <position position="263"/>
    </location>
    <ligand>
        <name>K(+)</name>
        <dbReference type="ChEBI" id="CHEBI:29103"/>
    </ligand>
</feature>
<dbReference type="Proteomes" id="UP000590225">
    <property type="component" value="Unassembled WGS sequence"/>
</dbReference>
<feature type="binding site" evidence="12">
    <location>
        <position position="181"/>
    </location>
    <ligand>
        <name>ATP</name>
        <dbReference type="ChEBI" id="CHEBI:30616"/>
    </ligand>
</feature>
<evidence type="ECO:0000256" key="7">
    <source>
        <dbReference type="ARBA" id="ARBA00022777"/>
    </source>
</evidence>
<keyword evidence="12" id="KW-0963">Cytoplasm</keyword>
<evidence type="ECO:0000256" key="6">
    <source>
        <dbReference type="ARBA" id="ARBA00022741"/>
    </source>
</evidence>
<dbReference type="PANTHER" id="PTHR10584:SF166">
    <property type="entry name" value="RIBOKINASE"/>
    <property type="match status" value="1"/>
</dbReference>
<dbReference type="Gene3D" id="3.40.1190.20">
    <property type="match status" value="1"/>
</dbReference>
<comment type="caution">
    <text evidence="14">The sequence shown here is derived from an EMBL/GenBank/DDBJ whole genome shotgun (WGS) entry which is preliminary data.</text>
</comment>
<keyword evidence="6 12" id="KW-0547">Nucleotide-binding</keyword>
<evidence type="ECO:0000256" key="2">
    <source>
        <dbReference type="ARBA" id="ARBA00012035"/>
    </source>
</evidence>
<feature type="binding site" evidence="12">
    <location>
        <position position="229"/>
    </location>
    <ligand>
        <name>K(+)</name>
        <dbReference type="ChEBI" id="CHEBI:29103"/>
    </ligand>
</feature>
<dbReference type="PANTHER" id="PTHR10584">
    <property type="entry name" value="SUGAR KINASE"/>
    <property type="match status" value="1"/>
</dbReference>
<evidence type="ECO:0000259" key="13">
    <source>
        <dbReference type="Pfam" id="PF00294"/>
    </source>
</evidence>
<dbReference type="HAMAP" id="MF_01987">
    <property type="entry name" value="Ribokinase"/>
    <property type="match status" value="1"/>
</dbReference>
<evidence type="ECO:0000313" key="14">
    <source>
        <dbReference type="EMBL" id="MBA8989576.1"/>
    </source>
</evidence>
<gene>
    <name evidence="12" type="primary">rbsK</name>
    <name evidence="14" type="ORF">FHW23_000808</name>
</gene>
<keyword evidence="4 12" id="KW-0808">Transferase</keyword>
<accession>A0AAW3T2H7</accession>
<proteinExistence type="inferred from homology"/>
<dbReference type="InterPro" id="IPR002139">
    <property type="entry name" value="Ribo/fructo_kinase"/>
</dbReference>
<organism evidence="14 15">
    <name type="scientific">Curtobacterium pusillum</name>
    <dbReference type="NCBI Taxonomy" id="69373"/>
    <lineage>
        <taxon>Bacteria</taxon>
        <taxon>Bacillati</taxon>
        <taxon>Actinomycetota</taxon>
        <taxon>Actinomycetes</taxon>
        <taxon>Micrococcales</taxon>
        <taxon>Microbacteriaceae</taxon>
        <taxon>Curtobacterium</taxon>
    </lineage>
</organism>
<evidence type="ECO:0000256" key="4">
    <source>
        <dbReference type="ARBA" id="ARBA00022679"/>
    </source>
</evidence>
<comment type="cofactor">
    <cofactor evidence="12">
        <name>Mg(2+)</name>
        <dbReference type="ChEBI" id="CHEBI:18420"/>
    </cofactor>
    <text evidence="12">Requires a divalent cation, most likely magnesium in vivo, as an electrophilic catalyst to aid phosphoryl group transfer. It is the chelate of the metal and the nucleotide that is the actual substrate.</text>
</comment>
<reference evidence="14 15" key="1">
    <citation type="submission" date="2020-07" db="EMBL/GenBank/DDBJ databases">
        <title>Above-ground endophytic microbial communities from plants in different locations in the United States.</title>
        <authorList>
            <person name="Frank C."/>
        </authorList>
    </citation>
    <scope>NUCLEOTIDE SEQUENCE [LARGE SCALE GENOMIC DNA]</scope>
    <source>
        <strain evidence="14 15">WPL5_2</strain>
    </source>
</reference>
<evidence type="ECO:0000256" key="3">
    <source>
        <dbReference type="ARBA" id="ARBA00016943"/>
    </source>
</evidence>
<dbReference type="InterPro" id="IPR011611">
    <property type="entry name" value="PfkB_dom"/>
</dbReference>
<dbReference type="GO" id="GO:0019303">
    <property type="term" value="P:D-ribose catabolic process"/>
    <property type="evidence" value="ECO:0007669"/>
    <property type="project" value="UniProtKB-UniRule"/>
</dbReference>
<feature type="binding site" evidence="12">
    <location>
        <begin position="45"/>
        <end position="49"/>
    </location>
    <ligand>
        <name>substrate</name>
    </ligand>
</feature>
<feature type="binding site" evidence="12">
    <location>
        <position position="266"/>
    </location>
    <ligand>
        <name>K(+)</name>
        <dbReference type="ChEBI" id="CHEBI:29103"/>
    </ligand>
</feature>
<name>A0AAW3T2H7_9MICO</name>
<evidence type="ECO:0000256" key="1">
    <source>
        <dbReference type="ARBA" id="ARBA00005380"/>
    </source>
</evidence>
<dbReference type="PRINTS" id="PR00990">
    <property type="entry name" value="RIBOKINASE"/>
</dbReference>
<comment type="subcellular location">
    <subcellularLocation>
        <location evidence="12">Cytoplasm</location>
    </subcellularLocation>
</comment>
<comment type="similarity">
    <text evidence="1">Belongs to the carbohydrate kinase pfkB family.</text>
</comment>
<keyword evidence="7 12" id="KW-0418">Kinase</keyword>
<comment type="subunit">
    <text evidence="12">Homodimer.</text>
</comment>
<sequence length="289" mass="29369">MTRTGALPSIAVLGSINIDTVFRVGELPAPGETVLADDRMTFLGGKGANQAVAAARLGADVTVIGTVGDDADGAFALARLRAAGVRTDLVARATDARTGTAAVAVDAAAENAIVVHPGANDRVTLPHRMPDVDVLLCQLEVDPAVVDAAVARADGFVVVNAAPARRLDPATLDRADLVVVNELEWAALPELARCRRVVVTAGSEGASLVEHGERVLRVPAVRTAARNTVGAGDAFTAAVTIGFAIGLDPAEALATAAQVGASAVAQEASQPDLDPFDTQRSRALAAAVV</sequence>
<protein>
    <recommendedName>
        <fullName evidence="3 12">Ribokinase</fullName>
        <shortName evidence="12">RK</shortName>
        <ecNumber evidence="2 12">2.7.1.15</ecNumber>
    </recommendedName>
</protein>
<dbReference type="InterPro" id="IPR011877">
    <property type="entry name" value="Ribokinase"/>
</dbReference>
<evidence type="ECO:0000256" key="10">
    <source>
        <dbReference type="ARBA" id="ARBA00022958"/>
    </source>
</evidence>
<dbReference type="InterPro" id="IPR029056">
    <property type="entry name" value="Ribokinase-like"/>
</dbReference>
<comment type="pathway">
    <text evidence="12">Carbohydrate metabolism; D-ribose degradation; D-ribose 5-phosphate from beta-D-ribopyranose: step 2/2.</text>
</comment>
<evidence type="ECO:0000256" key="9">
    <source>
        <dbReference type="ARBA" id="ARBA00022842"/>
    </source>
</evidence>
<dbReference type="GO" id="GO:0004747">
    <property type="term" value="F:ribokinase activity"/>
    <property type="evidence" value="ECO:0007669"/>
    <property type="project" value="UniProtKB-UniRule"/>
</dbReference>
<dbReference type="PROSITE" id="PS00584">
    <property type="entry name" value="PFKB_KINASES_2"/>
    <property type="match status" value="1"/>
</dbReference>
<keyword evidence="9 12" id="KW-0460">Magnesium</keyword>